<dbReference type="PANTHER" id="PTHR38478">
    <property type="entry name" value="PEPTIDASE M1A AND M12B"/>
    <property type="match status" value="1"/>
</dbReference>
<feature type="domain" description="EcxA zinc-binding" evidence="1">
    <location>
        <begin position="408"/>
        <end position="721"/>
    </location>
</feature>
<reference evidence="3 4" key="1">
    <citation type="submission" date="2019-02" db="EMBL/GenBank/DDBJ databases">
        <title>Halieaceae_genomes.</title>
        <authorList>
            <person name="Li S.-H."/>
        </authorList>
    </citation>
    <scope>NUCLEOTIDE SEQUENCE [LARGE SCALE GENOMIC DNA]</scope>
    <source>
        <strain evidence="3 4">JH123</strain>
    </source>
</reference>
<gene>
    <name evidence="3" type="ORF">E0F26_11105</name>
</gene>
<dbReference type="Pfam" id="PF17148">
    <property type="entry name" value="DUF5117"/>
    <property type="match status" value="1"/>
</dbReference>
<evidence type="ECO:0000313" key="3">
    <source>
        <dbReference type="EMBL" id="UZP75636.1"/>
    </source>
</evidence>
<evidence type="ECO:0000313" key="4">
    <source>
        <dbReference type="Proteomes" id="UP001317963"/>
    </source>
</evidence>
<dbReference type="InterPro" id="IPR032534">
    <property type="entry name" value="EcxA_zinc-bd"/>
</dbReference>
<dbReference type="InterPro" id="IPR033413">
    <property type="entry name" value="DUF5117"/>
</dbReference>
<dbReference type="InterPro" id="IPR034032">
    <property type="entry name" value="Zn_MMP-like_bac"/>
</dbReference>
<feature type="domain" description="DUF5117" evidence="2">
    <location>
        <begin position="84"/>
        <end position="279"/>
    </location>
</feature>
<dbReference type="RefSeq" id="WP_279241731.1">
    <property type="nucleotide sequence ID" value="NZ_CP036501.1"/>
</dbReference>
<dbReference type="EMBL" id="CP036501">
    <property type="protein sequence ID" value="UZP75636.1"/>
    <property type="molecule type" value="Genomic_DNA"/>
</dbReference>
<protein>
    <submittedName>
        <fullName evidence="3">DUF5117 domain-containing protein</fullName>
    </submittedName>
</protein>
<organism evidence="3 4">
    <name type="scientific">Candidatus Paraluminiphilus aquimaris</name>
    <dbReference type="NCBI Taxonomy" id="2518994"/>
    <lineage>
        <taxon>Bacteria</taxon>
        <taxon>Pseudomonadati</taxon>
        <taxon>Pseudomonadota</taxon>
        <taxon>Gammaproteobacteria</taxon>
        <taxon>Cellvibrionales</taxon>
        <taxon>Halieaceae</taxon>
        <taxon>Candidatus Paraluminiphilus</taxon>
    </lineage>
</organism>
<evidence type="ECO:0000259" key="2">
    <source>
        <dbReference type="Pfam" id="PF17148"/>
    </source>
</evidence>
<dbReference type="CDD" id="cd04276">
    <property type="entry name" value="ZnMc_MMP_like_2"/>
    <property type="match status" value="1"/>
</dbReference>
<dbReference type="PANTHER" id="PTHR38478:SF1">
    <property type="entry name" value="ZINC DEPENDENT METALLOPROTEASE DOMAIN LIPOPROTEIN"/>
    <property type="match status" value="1"/>
</dbReference>
<keyword evidence="4" id="KW-1185">Reference proteome</keyword>
<accession>A0ABY6Q9M9</accession>
<sequence>MRRFVVLGVVFLSQWAWSLDADGTSDKVESVRASAEHMPGFMPLYWDGEEGRLYADIHAIEGPFIYYNGLSHGVGSNDLGLDRGRLGDTYLVEFRRVGKKVFLTAVNTKYTARSDSMEERRAVEEAFAESIIWGFSVIESDTQSLVIDLTEFALSDATGISDLLAARGEGSYSVDESRSGLYLPRTKSFPDNTEIDATLTFSGKSKGQILRTVAPNADAITVHGHHSFIRLPDDGYEPLPYDPRAGYIHSGEATLVYDYASPIDAPIKSAFARRHRLEKVDPTATVSEAVEPIVYWVDSGAPEPVKSALIEGASWWNQAFEAAGYKDAFQVRVLPPEADPMDIRYNVIQWVHRSTRGWSYGSSIRDPRTEEILKGHVTLGSLRVRQDYLIAEGLISPYDETGGVVDQLSEFALARIRQLSAHEVGHTLGIAHNFSSSADGRASVMDYPHPLVTLDEAGQVVLNEAYEVGIGAWDKRAVIWGYQDFPDNESDAAGRATIIAETLASGLSFVADEHARIGRSVNAGPAHPKGSLWDNGGDPVSELNRIMQLRAVVLRNFSERAIQPGRAMASLEDVLVPAFLMHRYQVQAAATVLGGQSFTYAMRGDGQIPNERVPVGEQRAALSAMLATLEPGALNIPERVAALIPPRPPQSGASRELFPRHTGYVFDPIAAAGTAALITLEQLTDPKRAARLNNQHRVDTSLPSFGDVLSILIDDRWPEAKEPELLSIERAVQLLLVDQLVDLLGNAAAAPQVRADALDALNKIQRRAERARKKSAQSGAHMKFLARRIQAAIDDPEAYTSDNLTIPPGSPI</sequence>
<dbReference type="Pfam" id="PF16313">
    <property type="entry name" value="DUF4953"/>
    <property type="match status" value="1"/>
</dbReference>
<name>A0ABY6Q9M9_9GAMM</name>
<evidence type="ECO:0000259" key="1">
    <source>
        <dbReference type="Pfam" id="PF16313"/>
    </source>
</evidence>
<dbReference type="Proteomes" id="UP001317963">
    <property type="component" value="Chromosome"/>
</dbReference>
<dbReference type="SUPFAM" id="SSF55486">
    <property type="entry name" value="Metalloproteases ('zincins'), catalytic domain"/>
    <property type="match status" value="1"/>
</dbReference>
<proteinExistence type="predicted"/>